<sequence length="98" mass="10579">MLRWWTIGRATGVGVVAGLAALILWPAYAALQEPLALPYGAALAVAAFCGLSILWITAVDLLFHRRRGDRMLPLRIFDIALALLLLLPSASALTILLE</sequence>
<organism evidence="2 3">
    <name type="scientific">Allosphingosinicella humi</name>
    <dbReference type="NCBI Taxonomy" id="2068657"/>
    <lineage>
        <taxon>Bacteria</taxon>
        <taxon>Pseudomonadati</taxon>
        <taxon>Pseudomonadota</taxon>
        <taxon>Alphaproteobacteria</taxon>
        <taxon>Sphingomonadales</taxon>
        <taxon>Sphingomonadaceae</taxon>
        <taxon>Allosphingosinicella</taxon>
    </lineage>
</organism>
<keyword evidence="1" id="KW-1133">Transmembrane helix</keyword>
<accession>A0A2U2J4K5</accession>
<keyword evidence="1" id="KW-0812">Transmembrane</keyword>
<dbReference type="AlphaFoldDB" id="A0A2U2J4K5"/>
<feature type="transmembrane region" description="Helical" evidence="1">
    <location>
        <begin position="75"/>
        <end position="97"/>
    </location>
</feature>
<evidence type="ECO:0000256" key="1">
    <source>
        <dbReference type="SAM" id="Phobius"/>
    </source>
</evidence>
<name>A0A2U2J4K5_9SPHN</name>
<dbReference type="EMBL" id="QFFF01000001">
    <property type="protein sequence ID" value="PWG03247.1"/>
    <property type="molecule type" value="Genomic_DNA"/>
</dbReference>
<keyword evidence="1" id="KW-0472">Membrane</keyword>
<proteinExistence type="predicted"/>
<protein>
    <submittedName>
        <fullName evidence="2">Uncharacterized protein</fullName>
    </submittedName>
</protein>
<reference evidence="2 3" key="1">
    <citation type="submission" date="2018-05" db="EMBL/GenBank/DDBJ databases">
        <title>Genome of Sphingosinicella humi QZX222.</title>
        <authorList>
            <person name="Qiao Z."/>
            <person name="Wang G."/>
        </authorList>
    </citation>
    <scope>NUCLEOTIDE SEQUENCE [LARGE SCALE GENOMIC DNA]</scope>
    <source>
        <strain evidence="2 3">QZX222</strain>
    </source>
</reference>
<keyword evidence="3" id="KW-1185">Reference proteome</keyword>
<evidence type="ECO:0000313" key="3">
    <source>
        <dbReference type="Proteomes" id="UP000245916"/>
    </source>
</evidence>
<evidence type="ECO:0000313" key="2">
    <source>
        <dbReference type="EMBL" id="PWG03247.1"/>
    </source>
</evidence>
<gene>
    <name evidence="2" type="ORF">DF286_10485</name>
</gene>
<dbReference type="RefSeq" id="WP_109271386.1">
    <property type="nucleotide sequence ID" value="NZ_QFFF01000001.1"/>
</dbReference>
<dbReference type="Proteomes" id="UP000245916">
    <property type="component" value="Unassembled WGS sequence"/>
</dbReference>
<comment type="caution">
    <text evidence="2">The sequence shown here is derived from an EMBL/GenBank/DDBJ whole genome shotgun (WGS) entry which is preliminary data.</text>
</comment>
<feature type="transmembrane region" description="Helical" evidence="1">
    <location>
        <begin position="39"/>
        <end position="63"/>
    </location>
</feature>